<reference evidence="3 4" key="1">
    <citation type="submission" date="2019-05" db="EMBL/GenBank/DDBJ databases">
        <title>Another draft genome of Portunus trituberculatus and its Hox gene families provides insights of decapod evolution.</title>
        <authorList>
            <person name="Jeong J.-H."/>
            <person name="Song I."/>
            <person name="Kim S."/>
            <person name="Choi T."/>
            <person name="Kim D."/>
            <person name="Ryu S."/>
            <person name="Kim W."/>
        </authorList>
    </citation>
    <scope>NUCLEOTIDE SEQUENCE [LARGE SCALE GENOMIC DNA]</scope>
    <source>
        <tissue evidence="3">Muscle</tissue>
    </source>
</reference>
<dbReference type="GO" id="GO:0003676">
    <property type="term" value="F:nucleic acid binding"/>
    <property type="evidence" value="ECO:0007669"/>
    <property type="project" value="InterPro"/>
</dbReference>
<protein>
    <submittedName>
        <fullName evidence="3">Zinc finger protein 385B</fullName>
    </submittedName>
</protein>
<dbReference type="InterPro" id="IPR052644">
    <property type="entry name" value="ZMAT3"/>
</dbReference>
<feature type="domain" description="C2H2-type" evidence="2">
    <location>
        <begin position="117"/>
        <end position="139"/>
    </location>
</feature>
<dbReference type="InterPro" id="IPR003604">
    <property type="entry name" value="Matrin/U1-like-C_Znf_C2H2"/>
</dbReference>
<evidence type="ECO:0000256" key="1">
    <source>
        <dbReference type="SAM" id="MobiDB-lite"/>
    </source>
</evidence>
<feature type="compositionally biased region" description="Basic residues" evidence="1">
    <location>
        <begin position="137"/>
        <end position="146"/>
    </location>
</feature>
<dbReference type="SUPFAM" id="SSF57667">
    <property type="entry name" value="beta-beta-alpha zinc fingers"/>
    <property type="match status" value="2"/>
</dbReference>
<feature type="compositionally biased region" description="Basic and acidic residues" evidence="1">
    <location>
        <begin position="174"/>
        <end position="197"/>
    </location>
</feature>
<dbReference type="InterPro" id="IPR013087">
    <property type="entry name" value="Znf_C2H2_type"/>
</dbReference>
<evidence type="ECO:0000313" key="4">
    <source>
        <dbReference type="Proteomes" id="UP000324222"/>
    </source>
</evidence>
<name>A0A5B7E0R3_PORTR</name>
<organism evidence="3 4">
    <name type="scientific">Portunus trituberculatus</name>
    <name type="common">Swimming crab</name>
    <name type="synonym">Neptunus trituberculatus</name>
    <dbReference type="NCBI Taxonomy" id="210409"/>
    <lineage>
        <taxon>Eukaryota</taxon>
        <taxon>Metazoa</taxon>
        <taxon>Ecdysozoa</taxon>
        <taxon>Arthropoda</taxon>
        <taxon>Crustacea</taxon>
        <taxon>Multicrustacea</taxon>
        <taxon>Malacostraca</taxon>
        <taxon>Eumalacostraca</taxon>
        <taxon>Eucarida</taxon>
        <taxon>Decapoda</taxon>
        <taxon>Pleocyemata</taxon>
        <taxon>Brachyura</taxon>
        <taxon>Eubrachyura</taxon>
        <taxon>Portunoidea</taxon>
        <taxon>Portunidae</taxon>
        <taxon>Portuninae</taxon>
        <taxon>Portunus</taxon>
    </lineage>
</organism>
<dbReference type="EMBL" id="VSRR010001734">
    <property type="protein sequence ID" value="MPC27368.1"/>
    <property type="molecule type" value="Genomic_DNA"/>
</dbReference>
<evidence type="ECO:0000313" key="3">
    <source>
        <dbReference type="EMBL" id="MPC27368.1"/>
    </source>
</evidence>
<dbReference type="OrthoDB" id="434647at2759"/>
<dbReference type="PROSITE" id="PS00028">
    <property type="entry name" value="ZINC_FINGER_C2H2_1"/>
    <property type="match status" value="1"/>
</dbReference>
<dbReference type="SMART" id="SM00451">
    <property type="entry name" value="ZnF_U1"/>
    <property type="match status" value="2"/>
</dbReference>
<dbReference type="GO" id="GO:0008270">
    <property type="term" value="F:zinc ion binding"/>
    <property type="evidence" value="ECO:0007669"/>
    <property type="project" value="InterPro"/>
</dbReference>
<dbReference type="Pfam" id="PF12874">
    <property type="entry name" value="zf-met"/>
    <property type="match status" value="2"/>
</dbReference>
<proteinExistence type="predicted"/>
<sequence>MGRNHQRVLHGLKPLKAGYYNKETGKWQRMPPDPRVSVERLGLNLEPSSEDESGDSPKKPLDPDCVKARGRFFCELCNVSATSQDQLDGHITGQRHLKAVRLHAKKTSATSTGKYYCSPCDLTLNSESQFAQHVESKKHKTRRIKQHGTMGKVGTGREGGRRGLDQIKNSNSTEKGHKGSERKEILQEHQQDWEHGTGKRGGGDPQNEGP</sequence>
<gene>
    <name evidence="3" type="primary">Znf385b</name>
    <name evidence="3" type="ORF">E2C01_020538</name>
</gene>
<feature type="region of interest" description="Disordered" evidence="1">
    <location>
        <begin position="137"/>
        <end position="210"/>
    </location>
</feature>
<keyword evidence="4" id="KW-1185">Reference proteome</keyword>
<feature type="region of interest" description="Disordered" evidence="1">
    <location>
        <begin position="43"/>
        <end position="62"/>
    </location>
</feature>
<dbReference type="Gene3D" id="3.30.160.60">
    <property type="entry name" value="Classic Zinc Finger"/>
    <property type="match status" value="2"/>
</dbReference>
<evidence type="ECO:0000259" key="2">
    <source>
        <dbReference type="PROSITE" id="PS00028"/>
    </source>
</evidence>
<dbReference type="PANTHER" id="PTHR46786">
    <property type="entry name" value="ZINC FINGER MATRIN-TYPE PROTEIN 3"/>
    <property type="match status" value="1"/>
</dbReference>
<dbReference type="InterPro" id="IPR036236">
    <property type="entry name" value="Znf_C2H2_sf"/>
</dbReference>
<dbReference type="Proteomes" id="UP000324222">
    <property type="component" value="Unassembled WGS sequence"/>
</dbReference>
<comment type="caution">
    <text evidence="3">The sequence shown here is derived from an EMBL/GenBank/DDBJ whole genome shotgun (WGS) entry which is preliminary data.</text>
</comment>
<accession>A0A5B7E0R3</accession>
<dbReference type="SMART" id="SM00355">
    <property type="entry name" value="ZnF_C2H2"/>
    <property type="match status" value="2"/>
</dbReference>
<dbReference type="PANTHER" id="PTHR46786:SF1">
    <property type="entry name" value="ZINC FINGER MATRIN-TYPE PROTEIN 3"/>
    <property type="match status" value="1"/>
</dbReference>
<dbReference type="AlphaFoldDB" id="A0A5B7E0R3"/>